<dbReference type="OrthoDB" id="9789634at2"/>
<accession>A0A174A5J3</accession>
<dbReference type="GO" id="GO:0008728">
    <property type="term" value="F:GTP diphosphokinase activity"/>
    <property type="evidence" value="ECO:0007669"/>
    <property type="project" value="UniProtKB-EC"/>
</dbReference>
<dbReference type="EMBL" id="QSON01000006">
    <property type="protein sequence ID" value="RGJ03450.1"/>
    <property type="molecule type" value="Genomic_DNA"/>
</dbReference>
<dbReference type="Proteomes" id="UP000095651">
    <property type="component" value="Unassembled WGS sequence"/>
</dbReference>
<reference evidence="7 8" key="2">
    <citation type="submission" date="2018-08" db="EMBL/GenBank/DDBJ databases">
        <title>A genome reference for cultivated species of the human gut microbiota.</title>
        <authorList>
            <person name="Zou Y."/>
            <person name="Xue W."/>
            <person name="Luo G."/>
        </authorList>
    </citation>
    <scope>NUCLEOTIDE SEQUENCE [LARGE SCALE GENOMIC DNA]</scope>
    <source>
        <strain evidence="4 7">AF19-13AC</strain>
        <strain evidence="5 8">TM09-12</strain>
    </source>
</reference>
<evidence type="ECO:0000313" key="5">
    <source>
        <dbReference type="EMBL" id="RGJ03450.1"/>
    </source>
</evidence>
<dbReference type="Gene3D" id="1.10.287.860">
    <property type="entry name" value="Nucleotidyltransferase"/>
    <property type="match status" value="1"/>
</dbReference>
<dbReference type="PANTHER" id="PTHR47837:SF2">
    <property type="entry name" value="GTP PYROPHOSPHOKINASE YWAC"/>
    <property type="match status" value="1"/>
</dbReference>
<sequence>MTEEEYVVFIQPYEDALKNIRVRVEVLNDDYRRKYQNYPIHHVQDRVKKKESIEQKLIRRGYESDVESARDCLTDISGIRVICYFVRDIYAVVSLLKKQTDIVVIKECDYISNPKPNGYRSYHIVFGVPVYHTDGMEYYPVEIQLRTMSMDLWASMEHRICYKGSQKLEEKAAQEFKEYAEYLKNMEEEMEAYL</sequence>
<comment type="pathway">
    <text evidence="1">Purine metabolism; ppGpp biosynthesis; ppGpp from GTP: step 1/2.</text>
</comment>
<dbReference type="Gene3D" id="3.30.460.10">
    <property type="entry name" value="Beta Polymerase, domain 2"/>
    <property type="match status" value="1"/>
</dbReference>
<dbReference type="EC" id="2.7.6.5" evidence="3"/>
<dbReference type="EMBL" id="QTJW01000012">
    <property type="protein sequence ID" value="RGD69146.1"/>
    <property type="molecule type" value="Genomic_DNA"/>
</dbReference>
<dbReference type="InterPro" id="IPR043519">
    <property type="entry name" value="NT_sf"/>
</dbReference>
<organism evidence="3 6">
    <name type="scientific">Hungatella hathewayi</name>
    <dbReference type="NCBI Taxonomy" id="154046"/>
    <lineage>
        <taxon>Bacteria</taxon>
        <taxon>Bacillati</taxon>
        <taxon>Bacillota</taxon>
        <taxon>Clostridia</taxon>
        <taxon>Lachnospirales</taxon>
        <taxon>Lachnospiraceae</taxon>
        <taxon>Hungatella</taxon>
    </lineage>
</organism>
<dbReference type="SUPFAM" id="SSF81301">
    <property type="entry name" value="Nucleotidyltransferase"/>
    <property type="match status" value="1"/>
</dbReference>
<dbReference type="GO" id="GO:0015970">
    <property type="term" value="P:guanosine tetraphosphate biosynthetic process"/>
    <property type="evidence" value="ECO:0007669"/>
    <property type="project" value="UniProtKB-UniPathway"/>
</dbReference>
<dbReference type="Proteomes" id="UP000261023">
    <property type="component" value="Unassembled WGS sequence"/>
</dbReference>
<name>A0A174A5J3_9FIRM</name>
<dbReference type="SMART" id="SM00954">
    <property type="entry name" value="RelA_SpoT"/>
    <property type="match status" value="1"/>
</dbReference>
<dbReference type="UniPathway" id="UPA00908">
    <property type="reaction ID" value="UER00884"/>
</dbReference>
<keyword evidence="3" id="KW-0808">Transferase</keyword>
<evidence type="ECO:0000313" key="4">
    <source>
        <dbReference type="EMBL" id="RGD69146.1"/>
    </source>
</evidence>
<dbReference type="RefSeq" id="WP_002604752.1">
    <property type="nucleotide sequence ID" value="NZ_CABIXC010000002.1"/>
</dbReference>
<dbReference type="EMBL" id="CYZE01000002">
    <property type="protein sequence ID" value="CUN83567.1"/>
    <property type="molecule type" value="Genomic_DNA"/>
</dbReference>
<dbReference type="InterPro" id="IPR052366">
    <property type="entry name" value="GTP_Pyrophosphokinase"/>
</dbReference>
<gene>
    <name evidence="3" type="primary">ywaC_2</name>
    <name evidence="4" type="ORF">DWX31_18340</name>
    <name evidence="5" type="ORF">DXD79_13680</name>
    <name evidence="3" type="ORF">ERS852407_01220</name>
</gene>
<feature type="domain" description="RelA/SpoT" evidence="2">
    <location>
        <begin position="45"/>
        <end position="168"/>
    </location>
</feature>
<evidence type="ECO:0000313" key="8">
    <source>
        <dbReference type="Proteomes" id="UP000263014"/>
    </source>
</evidence>
<dbReference type="InterPro" id="IPR007685">
    <property type="entry name" value="RelA_SpoT"/>
</dbReference>
<dbReference type="Pfam" id="PF04607">
    <property type="entry name" value="RelA_SpoT"/>
    <property type="match status" value="1"/>
</dbReference>
<evidence type="ECO:0000313" key="6">
    <source>
        <dbReference type="Proteomes" id="UP000095651"/>
    </source>
</evidence>
<protein>
    <submittedName>
        <fullName evidence="4">(P)ppGpp synthetase</fullName>
    </submittedName>
    <submittedName>
        <fullName evidence="3">RelA/SpoT domain-containing protein</fullName>
        <ecNumber evidence="3">2.7.6.5</ecNumber>
    </submittedName>
</protein>
<dbReference type="AlphaFoldDB" id="A0A174A5J3"/>
<reference evidence="3 6" key="1">
    <citation type="submission" date="2015-09" db="EMBL/GenBank/DDBJ databases">
        <authorList>
            <consortium name="Pathogen Informatics"/>
        </authorList>
    </citation>
    <scope>NUCLEOTIDE SEQUENCE [LARGE SCALE GENOMIC DNA]</scope>
    <source>
        <strain evidence="3 6">2789STDY5608850</strain>
    </source>
</reference>
<proteinExistence type="predicted"/>
<dbReference type="PANTHER" id="PTHR47837">
    <property type="entry name" value="GTP PYROPHOSPHOKINASE YJBM"/>
    <property type="match status" value="1"/>
</dbReference>
<evidence type="ECO:0000259" key="2">
    <source>
        <dbReference type="SMART" id="SM00954"/>
    </source>
</evidence>
<evidence type="ECO:0000313" key="7">
    <source>
        <dbReference type="Proteomes" id="UP000261023"/>
    </source>
</evidence>
<evidence type="ECO:0000313" key="3">
    <source>
        <dbReference type="EMBL" id="CUN83567.1"/>
    </source>
</evidence>
<evidence type="ECO:0000256" key="1">
    <source>
        <dbReference type="ARBA" id="ARBA00004976"/>
    </source>
</evidence>
<dbReference type="CDD" id="cd05399">
    <property type="entry name" value="NT_Rel-Spo_like"/>
    <property type="match status" value="1"/>
</dbReference>
<dbReference type="Proteomes" id="UP000263014">
    <property type="component" value="Unassembled WGS sequence"/>
</dbReference>